<organism evidence="2 3">
    <name type="scientific">Daphnia magna</name>
    <dbReference type="NCBI Taxonomy" id="35525"/>
    <lineage>
        <taxon>Eukaryota</taxon>
        <taxon>Metazoa</taxon>
        <taxon>Ecdysozoa</taxon>
        <taxon>Arthropoda</taxon>
        <taxon>Crustacea</taxon>
        <taxon>Branchiopoda</taxon>
        <taxon>Diplostraca</taxon>
        <taxon>Cladocera</taxon>
        <taxon>Anomopoda</taxon>
        <taxon>Daphniidae</taxon>
        <taxon>Daphnia</taxon>
    </lineage>
</organism>
<gene>
    <name evidence="2" type="ORF">APZ42_022889</name>
</gene>
<dbReference type="EMBL" id="LRGB01001361">
    <property type="protein sequence ID" value="KZS12709.1"/>
    <property type="molecule type" value="Genomic_DNA"/>
</dbReference>
<feature type="region of interest" description="Disordered" evidence="1">
    <location>
        <begin position="1"/>
        <end position="49"/>
    </location>
</feature>
<feature type="compositionally biased region" description="Basic and acidic residues" evidence="1">
    <location>
        <begin position="10"/>
        <end position="21"/>
    </location>
</feature>
<dbReference type="Proteomes" id="UP000076858">
    <property type="component" value="Unassembled WGS sequence"/>
</dbReference>
<proteinExistence type="predicted"/>
<evidence type="ECO:0000256" key="1">
    <source>
        <dbReference type="SAM" id="MobiDB-lite"/>
    </source>
</evidence>
<name>A0A164VVT3_9CRUS</name>
<keyword evidence="3" id="KW-1185">Reference proteome</keyword>
<dbReference type="AlphaFoldDB" id="A0A164VVT3"/>
<reference evidence="2 3" key="1">
    <citation type="submission" date="2016-03" db="EMBL/GenBank/DDBJ databases">
        <title>EvidentialGene: Evidence-directed Construction of Genes on Genomes.</title>
        <authorList>
            <person name="Gilbert D.G."/>
            <person name="Choi J.-H."/>
            <person name="Mockaitis K."/>
            <person name="Colbourne J."/>
            <person name="Pfrender M."/>
        </authorList>
    </citation>
    <scope>NUCLEOTIDE SEQUENCE [LARGE SCALE GENOMIC DNA]</scope>
    <source>
        <strain evidence="2 3">Xinb3</strain>
        <tissue evidence="2">Complete organism</tissue>
    </source>
</reference>
<feature type="compositionally biased region" description="Polar residues" evidence="1">
    <location>
        <begin position="35"/>
        <end position="48"/>
    </location>
</feature>
<accession>A0A164VVT3</accession>
<evidence type="ECO:0000313" key="2">
    <source>
        <dbReference type="EMBL" id="KZS12709.1"/>
    </source>
</evidence>
<sequence>MAVNDEDDVVKETDGRQHDALTRPARTKKVHSKSARPTNPATASQWIGNNVDAPPAIMVTAAVITQ</sequence>
<feature type="compositionally biased region" description="Basic residues" evidence="1">
    <location>
        <begin position="25"/>
        <end position="34"/>
    </location>
</feature>
<protein>
    <submittedName>
        <fullName evidence="2">Uncharacterized protein</fullName>
    </submittedName>
</protein>
<comment type="caution">
    <text evidence="2">The sequence shown here is derived from an EMBL/GenBank/DDBJ whole genome shotgun (WGS) entry which is preliminary data.</text>
</comment>
<evidence type="ECO:0000313" key="3">
    <source>
        <dbReference type="Proteomes" id="UP000076858"/>
    </source>
</evidence>